<evidence type="ECO:0000313" key="2">
    <source>
        <dbReference type="EMBL" id="CAL1529938.1"/>
    </source>
</evidence>
<feature type="region of interest" description="Disordered" evidence="1">
    <location>
        <begin position="825"/>
        <end position="920"/>
    </location>
</feature>
<feature type="region of interest" description="Disordered" evidence="1">
    <location>
        <begin position="572"/>
        <end position="593"/>
    </location>
</feature>
<feature type="compositionally biased region" description="Acidic residues" evidence="1">
    <location>
        <begin position="1346"/>
        <end position="1356"/>
    </location>
</feature>
<feature type="region of interest" description="Disordered" evidence="1">
    <location>
        <begin position="1"/>
        <end position="41"/>
    </location>
</feature>
<feature type="compositionally biased region" description="Polar residues" evidence="1">
    <location>
        <begin position="688"/>
        <end position="732"/>
    </location>
</feature>
<feature type="region of interest" description="Disordered" evidence="1">
    <location>
        <begin position="174"/>
        <end position="223"/>
    </location>
</feature>
<reference evidence="2 3" key="1">
    <citation type="submission" date="2024-04" db="EMBL/GenBank/DDBJ databases">
        <authorList>
            <consortium name="Genoscope - CEA"/>
            <person name="William W."/>
        </authorList>
    </citation>
    <scope>NUCLEOTIDE SEQUENCE [LARGE SCALE GENOMIC DNA]</scope>
</reference>
<protein>
    <submittedName>
        <fullName evidence="2">Uncharacterized protein</fullName>
    </submittedName>
</protein>
<sequence length="1356" mass="148924">MGSAVVKPLTRRRGKIKANDQVASGRDRNREEDPGNCEPHVDYKVDSLADPVSNLCKPVSVKSCHVDAELARSSPAAGGKLERSGLAPYDSDEEPHPIQLARIECSKTQEILEKADKKARSLTGNKQNNDIITQGNAKQVSHVPHKPLADRNHPPASSENFRFRRITALFQKNGNSSWRSFRRKHQKEKSPSDDKSIKNPSNPETCIPEISKEPVEVNKEEKDVCCDARTPSPEYDELEDLAVVNPSPKAVDQPAQLHIQQSISNHAQEALSTSDIERTCVLGVLINTNDQPAPEKTGEQRSEVGHVIFITPSPSREHTCNCQTDQVFPLKLPSLENVIANLESVKYHASPQPEEVCCINVPDNANSSRQELPNGHFFKDDTPSANNSEDISHEDSEDIHVYEDRNEDSFEPCDVAEDHDTHRRYSTLPMSAFTSLWPQENIGANMPTLPEVEDIAESEGNYDAHIPTLPDVEEIAEPDGNYDAHIPTLPEVEEISEPDGNYDAHISTLPEVEEISEPDGNYDAHIPTLPDVEEIAEPEGNYDANIPTLPDVEEIAEPDGNYDAHIRTLPDVEEISEPDGNYDEDEDETNHFTGKPTAFEMQRATQHAVIEVVAQENTYRKENKSECSSRSSSAHSNNSSIPDKKPSQVSFSGRTSIRNSPQEKGTSPQVISLSESTSSLRNSNSNLQAATPSESKNSLSISHSNLQAETHSESKTSLQRCTSNLPAVSQSVSKNSLRSNNSNLLPVAQSHSKNSLQRCTSNLQLLSQSASKNSLKNSNCEVQIVASSDSKHSLQRCASEVQTVDLSESKTSLRNSDSYFQAVASKDSHHSLGRCSSNVQAGTPFSRPTSGRTCRANNQVTPQEPEIVTILQDRPPSTSPSGDRNQDLEKSLSDSHHHQNTPTPCPSLTNVRQSPSQKSVCLQEEDKVMSKQSFLRLDASLKTDAIRGRPASEKLYTPLGNASVLKSRPISASELYPLSNFLPHQNGPTKLPPINCAVTKVNRPTSAKQSVSKSEEFLPSSRPSSAKPSEPRPQSGYSRASSNHSRPASATGSGLNVCTGQWEEARRALDTRVVKAESHHGEGEQMSSKNDARKDAGAEQLDPFTDERVSLTSTIYNETKLHKATEATCEGGDGQYMSPIERCCMPSMLTPCISRTSIAASRSGEIVKPSVLPSRSGELAKSFMLPRLSSSATKEDIDSNSPPERPNSSRGPGSARVSWSESPTGEMESWREAYSHQALSLSHDQIGSIRQQLYEEGLKPAERDGGVAFFIPMTIDGLQPQANGGTISDRLTRSRKCSLNYEERLLLANINRQNQLHKRKEFAVKDIQNVKGATSGSDTSDRKQEEDFDIDWDGAF</sequence>
<comment type="caution">
    <text evidence="2">The sequence shown here is derived from an EMBL/GenBank/DDBJ whole genome shotgun (WGS) entry which is preliminary data.</text>
</comment>
<name>A0AAV2HCQ4_LYMST</name>
<feature type="compositionally biased region" description="Basic and acidic residues" evidence="1">
    <location>
        <begin position="884"/>
        <end position="897"/>
    </location>
</feature>
<feature type="compositionally biased region" description="Polar residues" evidence="1">
    <location>
        <begin position="834"/>
        <end position="862"/>
    </location>
</feature>
<dbReference type="EMBL" id="CAXITT010000058">
    <property type="protein sequence ID" value="CAL1529938.1"/>
    <property type="molecule type" value="Genomic_DNA"/>
</dbReference>
<feature type="compositionally biased region" description="Basic and acidic residues" evidence="1">
    <location>
        <begin position="618"/>
        <end position="627"/>
    </location>
</feature>
<feature type="compositionally biased region" description="Polar residues" evidence="1">
    <location>
        <begin position="647"/>
        <end position="671"/>
    </location>
</feature>
<feature type="compositionally biased region" description="Basic and acidic residues" evidence="1">
    <location>
        <begin position="210"/>
        <end position="223"/>
    </location>
</feature>
<keyword evidence="3" id="KW-1185">Reference proteome</keyword>
<feature type="compositionally biased region" description="Polar residues" evidence="1">
    <location>
        <begin position="1003"/>
        <end position="1012"/>
    </location>
</feature>
<proteinExistence type="predicted"/>
<feature type="region of interest" description="Disordered" evidence="1">
    <location>
        <begin position="1185"/>
        <end position="1231"/>
    </location>
</feature>
<feature type="region of interest" description="Disordered" evidence="1">
    <location>
        <begin position="136"/>
        <end position="158"/>
    </location>
</feature>
<evidence type="ECO:0000313" key="3">
    <source>
        <dbReference type="Proteomes" id="UP001497497"/>
    </source>
</evidence>
<dbReference type="Proteomes" id="UP001497497">
    <property type="component" value="Unassembled WGS sequence"/>
</dbReference>
<evidence type="ECO:0000256" key="1">
    <source>
        <dbReference type="SAM" id="MobiDB-lite"/>
    </source>
</evidence>
<feature type="compositionally biased region" description="Polar residues" evidence="1">
    <location>
        <begin position="1035"/>
        <end position="1057"/>
    </location>
</feature>
<accession>A0AAV2HCQ4</accession>
<feature type="compositionally biased region" description="Basic and acidic residues" evidence="1">
    <location>
        <begin position="1073"/>
        <end position="1083"/>
    </location>
</feature>
<feature type="region of interest" description="Disordered" evidence="1">
    <location>
        <begin position="1073"/>
        <end position="1106"/>
    </location>
</feature>
<feature type="region of interest" description="Disordered" evidence="1">
    <location>
        <begin position="615"/>
        <end position="742"/>
    </location>
</feature>
<feature type="compositionally biased region" description="Low complexity" evidence="1">
    <location>
        <begin position="628"/>
        <end position="640"/>
    </location>
</feature>
<feature type="compositionally biased region" description="Basic and acidic residues" evidence="1">
    <location>
        <begin position="25"/>
        <end position="41"/>
    </location>
</feature>
<feature type="region of interest" description="Disordered" evidence="1">
    <location>
        <begin position="369"/>
        <end position="396"/>
    </location>
</feature>
<feature type="compositionally biased region" description="Low complexity" evidence="1">
    <location>
        <begin position="672"/>
        <end position="687"/>
    </location>
</feature>
<feature type="compositionally biased region" description="Low complexity" evidence="1">
    <location>
        <begin position="1199"/>
        <end position="1214"/>
    </location>
</feature>
<gene>
    <name evidence="2" type="ORF">GSLYS_00004071001</name>
</gene>
<organism evidence="2 3">
    <name type="scientific">Lymnaea stagnalis</name>
    <name type="common">Great pond snail</name>
    <name type="synonym">Helix stagnalis</name>
    <dbReference type="NCBI Taxonomy" id="6523"/>
    <lineage>
        <taxon>Eukaryota</taxon>
        <taxon>Metazoa</taxon>
        <taxon>Spiralia</taxon>
        <taxon>Lophotrochozoa</taxon>
        <taxon>Mollusca</taxon>
        <taxon>Gastropoda</taxon>
        <taxon>Heterobranchia</taxon>
        <taxon>Euthyneura</taxon>
        <taxon>Panpulmonata</taxon>
        <taxon>Hygrophila</taxon>
        <taxon>Lymnaeoidea</taxon>
        <taxon>Lymnaeidae</taxon>
        <taxon>Lymnaea</taxon>
    </lineage>
</organism>
<feature type="compositionally biased region" description="Acidic residues" evidence="1">
    <location>
        <begin position="572"/>
        <end position="588"/>
    </location>
</feature>
<feature type="compositionally biased region" description="Basic and acidic residues" evidence="1">
    <location>
        <begin position="188"/>
        <end position="197"/>
    </location>
</feature>
<feature type="region of interest" description="Disordered" evidence="1">
    <location>
        <begin position="1328"/>
        <end position="1356"/>
    </location>
</feature>
<feature type="compositionally biased region" description="Polar residues" evidence="1">
    <location>
        <begin position="900"/>
        <end position="920"/>
    </location>
</feature>
<feature type="region of interest" description="Disordered" evidence="1">
    <location>
        <begin position="71"/>
        <end position="94"/>
    </location>
</feature>
<feature type="compositionally biased region" description="Low complexity" evidence="1">
    <location>
        <begin position="733"/>
        <end position="742"/>
    </location>
</feature>
<feature type="region of interest" description="Disordered" evidence="1">
    <location>
        <begin position="1003"/>
        <end position="1057"/>
    </location>
</feature>